<dbReference type="GO" id="GO:0001682">
    <property type="term" value="P:tRNA 5'-leader removal"/>
    <property type="evidence" value="ECO:0007669"/>
    <property type="project" value="InterPro"/>
</dbReference>
<dbReference type="EMBL" id="CP055899">
    <property type="protein sequence ID" value="QKX55797.1"/>
    <property type="molecule type" value="Genomic_DNA"/>
</dbReference>
<accession>A0A7H8QPA8</accession>
<organism evidence="2 3">
    <name type="scientific">Talaromyces rugulosus</name>
    <name type="common">Penicillium rugulosum</name>
    <dbReference type="NCBI Taxonomy" id="121627"/>
    <lineage>
        <taxon>Eukaryota</taxon>
        <taxon>Fungi</taxon>
        <taxon>Dikarya</taxon>
        <taxon>Ascomycota</taxon>
        <taxon>Pezizomycotina</taxon>
        <taxon>Eurotiomycetes</taxon>
        <taxon>Eurotiomycetidae</taxon>
        <taxon>Eurotiales</taxon>
        <taxon>Trichocomaceae</taxon>
        <taxon>Talaromyces</taxon>
        <taxon>Talaromyces sect. Islandici</taxon>
    </lineage>
</organism>
<dbReference type="GO" id="GO:0000171">
    <property type="term" value="F:ribonuclease MRP activity"/>
    <property type="evidence" value="ECO:0007669"/>
    <property type="project" value="TreeGrafter"/>
</dbReference>
<dbReference type="AlphaFoldDB" id="A0A7H8QPA8"/>
<dbReference type="InterPro" id="IPR013893">
    <property type="entry name" value="RNase_P_Rpp40"/>
</dbReference>
<gene>
    <name evidence="2" type="ORF">TRUGW13939_02895</name>
</gene>
<reference evidence="3" key="1">
    <citation type="submission" date="2020-06" db="EMBL/GenBank/DDBJ databases">
        <title>A chromosome-scale genome assembly of Talaromyces rugulosus W13939.</title>
        <authorList>
            <person name="Wang B."/>
            <person name="Guo L."/>
            <person name="Ye K."/>
            <person name="Wang L."/>
        </authorList>
    </citation>
    <scope>NUCLEOTIDE SEQUENCE [LARGE SCALE GENOMIC DNA]</scope>
    <source>
        <strain evidence="3">W13939</strain>
    </source>
</reference>
<sequence>MLDFNDEASGHEKTYTSFGQLPAHVDREKPPPRKAPFSTISNHAFVHTTELILPKDVYNAVWSSMRSRLEQPQYIQVIMPLSSLLEGDFFNAFIKTGSALMLSEGRPGVDDVYSVRDGVVTLELGKEKYERSGLTGKPIRSGARKHAKERFTVDLDLRQPSMLHGKKGFERVAWAFRNVLNASLTWLLLVDSSVSVGSLDQAMSLLAKHQPRIATCRFTETVHPHMYTPPLSTDEVASLASETDIEDYCNDLSEWLALVSLESPRILVGDDIDPYLSRYSLPQSDPERPQPSSTLVTLRWHGAMTANWITQLFLSLLHEYRNRTDEVNDWASLSATAFNRHAVENADGYNIMAWHSNHISWEFVGASQRA</sequence>
<dbReference type="RefSeq" id="XP_035341975.1">
    <property type="nucleotide sequence ID" value="XM_035486082.1"/>
</dbReference>
<dbReference type="Pfam" id="PF08584">
    <property type="entry name" value="Ribonuc_P_40"/>
    <property type="match status" value="1"/>
</dbReference>
<dbReference type="GO" id="GO:0000172">
    <property type="term" value="C:ribonuclease MRP complex"/>
    <property type="evidence" value="ECO:0007669"/>
    <property type="project" value="TreeGrafter"/>
</dbReference>
<feature type="region of interest" description="Disordered" evidence="1">
    <location>
        <begin position="1"/>
        <end position="38"/>
    </location>
</feature>
<evidence type="ECO:0000313" key="2">
    <source>
        <dbReference type="EMBL" id="QKX55797.1"/>
    </source>
</evidence>
<dbReference type="KEGG" id="trg:TRUGW13939_02895"/>
<dbReference type="PANTHER" id="PTHR15396:SF1">
    <property type="entry name" value="RIBONUCLEASE P PROTEIN SUBUNIT P40"/>
    <property type="match status" value="1"/>
</dbReference>
<dbReference type="OrthoDB" id="63112at2759"/>
<evidence type="ECO:0000256" key="1">
    <source>
        <dbReference type="SAM" id="MobiDB-lite"/>
    </source>
</evidence>
<proteinExistence type="predicted"/>
<dbReference type="Proteomes" id="UP000509510">
    <property type="component" value="Chromosome II"/>
</dbReference>
<dbReference type="GO" id="GO:0030681">
    <property type="term" value="C:multimeric ribonuclease P complex"/>
    <property type="evidence" value="ECO:0007669"/>
    <property type="project" value="TreeGrafter"/>
</dbReference>
<dbReference type="GO" id="GO:0004526">
    <property type="term" value="F:ribonuclease P activity"/>
    <property type="evidence" value="ECO:0007669"/>
    <property type="project" value="TreeGrafter"/>
</dbReference>
<dbReference type="GeneID" id="55990402"/>
<name>A0A7H8QPA8_TALRU</name>
<dbReference type="GO" id="GO:0000447">
    <property type="term" value="P:endonucleolytic cleavage in ITS1 to separate SSU-rRNA from 5.8S rRNA and LSU-rRNA from tricistronic rRNA transcript (SSU-rRNA, 5.8S rRNA, LSU-rRNA)"/>
    <property type="evidence" value="ECO:0007669"/>
    <property type="project" value="TreeGrafter"/>
</dbReference>
<dbReference type="PANTHER" id="PTHR15396">
    <property type="entry name" value="RIBONUCLEASE P PROTEIN SUBUNIT P40"/>
    <property type="match status" value="1"/>
</dbReference>
<protein>
    <submittedName>
        <fullName evidence="2">Uncharacterized protein</fullName>
    </submittedName>
</protein>
<evidence type="ECO:0000313" key="3">
    <source>
        <dbReference type="Proteomes" id="UP000509510"/>
    </source>
</evidence>
<keyword evidence="3" id="KW-1185">Reference proteome</keyword>